<dbReference type="Pfam" id="PF00701">
    <property type="entry name" value="DHDPS"/>
    <property type="match status" value="1"/>
</dbReference>
<evidence type="ECO:0000256" key="4">
    <source>
        <dbReference type="PIRSR" id="PIRSR001365-2"/>
    </source>
</evidence>
<protein>
    <submittedName>
        <fullName evidence="5">Dihydrodipicolinate synthetase</fullName>
    </submittedName>
</protein>
<keyword evidence="1 2" id="KW-0456">Lyase</keyword>
<dbReference type="GO" id="GO:0008840">
    <property type="term" value="F:4-hydroxy-tetrahydrodipicolinate synthase activity"/>
    <property type="evidence" value="ECO:0007669"/>
    <property type="project" value="TreeGrafter"/>
</dbReference>
<sequence length="285" mass="30240">MGEAIHLSHAERVRLIHAGRKALDNAGFSHVPTIVGTGAGSTRETIDLTNEAAAAGADYAIVIASGYFAGALTRAALKTFFVEVSQKSPIPVLIYNFPGASGGIDLDSDLISELAKECSNICGVKLTCGNVGKLTRIADVVADPNFVSKYPRKNPQAPFLVLGGFTDFVVPSAFANAHGAITGLANVAPYSIMKVHELSVASRKDLSYLPEAQRLQGIIARADYTIAKASIAGTKHILEKMHGYGGVPRKPLPPMDSSAAEALWEHPHTQDLVRLERELSGKTRA</sequence>
<evidence type="ECO:0000256" key="3">
    <source>
        <dbReference type="PIRSR" id="PIRSR001365-1"/>
    </source>
</evidence>
<dbReference type="AlphaFoldDB" id="A0A9P5Y741"/>
<feature type="active site" description="Proton donor/acceptor" evidence="3">
    <location>
        <position position="95"/>
    </location>
</feature>
<dbReference type="SMART" id="SM01130">
    <property type="entry name" value="DHDPS"/>
    <property type="match status" value="1"/>
</dbReference>
<feature type="active site" description="Schiff-base intermediate with substrate" evidence="3">
    <location>
        <position position="125"/>
    </location>
</feature>
<evidence type="ECO:0000313" key="5">
    <source>
        <dbReference type="EMBL" id="KAF9464777.1"/>
    </source>
</evidence>
<comment type="similarity">
    <text evidence="2">Belongs to the DapA family.</text>
</comment>
<reference evidence="5" key="1">
    <citation type="submission" date="2020-11" db="EMBL/GenBank/DDBJ databases">
        <authorList>
            <consortium name="DOE Joint Genome Institute"/>
            <person name="Ahrendt S."/>
            <person name="Riley R."/>
            <person name="Andreopoulos W."/>
            <person name="Labutti K."/>
            <person name="Pangilinan J."/>
            <person name="Ruiz-Duenas F.J."/>
            <person name="Barrasa J.M."/>
            <person name="Sanchez-Garcia M."/>
            <person name="Camarero S."/>
            <person name="Miyauchi S."/>
            <person name="Serrano A."/>
            <person name="Linde D."/>
            <person name="Babiker R."/>
            <person name="Drula E."/>
            <person name="Ayuso-Fernandez I."/>
            <person name="Pacheco R."/>
            <person name="Padilla G."/>
            <person name="Ferreira P."/>
            <person name="Barriuso J."/>
            <person name="Kellner H."/>
            <person name="Castanera R."/>
            <person name="Alfaro M."/>
            <person name="Ramirez L."/>
            <person name="Pisabarro A.G."/>
            <person name="Kuo A."/>
            <person name="Tritt A."/>
            <person name="Lipzen A."/>
            <person name="He G."/>
            <person name="Yan M."/>
            <person name="Ng V."/>
            <person name="Cullen D."/>
            <person name="Martin F."/>
            <person name="Rosso M.-N."/>
            <person name="Henrissat B."/>
            <person name="Hibbett D."/>
            <person name="Martinez A.T."/>
            <person name="Grigoriev I.V."/>
        </authorList>
    </citation>
    <scope>NUCLEOTIDE SEQUENCE</scope>
    <source>
        <strain evidence="5">CBS 247.69</strain>
    </source>
</reference>
<organism evidence="5 6">
    <name type="scientific">Collybia nuda</name>
    <dbReference type="NCBI Taxonomy" id="64659"/>
    <lineage>
        <taxon>Eukaryota</taxon>
        <taxon>Fungi</taxon>
        <taxon>Dikarya</taxon>
        <taxon>Basidiomycota</taxon>
        <taxon>Agaricomycotina</taxon>
        <taxon>Agaricomycetes</taxon>
        <taxon>Agaricomycetidae</taxon>
        <taxon>Agaricales</taxon>
        <taxon>Tricholomatineae</taxon>
        <taxon>Clitocybaceae</taxon>
        <taxon>Collybia</taxon>
    </lineage>
</organism>
<dbReference type="PIRSF" id="PIRSF001365">
    <property type="entry name" value="DHDPS"/>
    <property type="match status" value="1"/>
</dbReference>
<comment type="caution">
    <text evidence="5">The sequence shown here is derived from an EMBL/GenBank/DDBJ whole genome shotgun (WGS) entry which is preliminary data.</text>
</comment>
<dbReference type="InterPro" id="IPR013785">
    <property type="entry name" value="Aldolase_TIM"/>
</dbReference>
<evidence type="ECO:0000313" key="6">
    <source>
        <dbReference type="Proteomes" id="UP000807353"/>
    </source>
</evidence>
<proteinExistence type="inferred from homology"/>
<evidence type="ECO:0000256" key="2">
    <source>
        <dbReference type="PIRNR" id="PIRNR001365"/>
    </source>
</evidence>
<dbReference type="PRINTS" id="PR00146">
    <property type="entry name" value="DHPICSNTHASE"/>
</dbReference>
<dbReference type="Gene3D" id="3.20.20.70">
    <property type="entry name" value="Aldolase class I"/>
    <property type="match status" value="1"/>
</dbReference>
<dbReference type="InterPro" id="IPR002220">
    <property type="entry name" value="DapA-like"/>
</dbReference>
<keyword evidence="6" id="KW-1185">Reference proteome</keyword>
<dbReference type="OrthoDB" id="191315at2759"/>
<evidence type="ECO:0000256" key="1">
    <source>
        <dbReference type="ARBA" id="ARBA00023239"/>
    </source>
</evidence>
<gene>
    <name evidence="5" type="ORF">BDZ94DRAFT_1255864</name>
</gene>
<dbReference type="Proteomes" id="UP000807353">
    <property type="component" value="Unassembled WGS sequence"/>
</dbReference>
<name>A0A9P5Y741_9AGAR</name>
<dbReference type="SUPFAM" id="SSF51569">
    <property type="entry name" value="Aldolase"/>
    <property type="match status" value="1"/>
</dbReference>
<feature type="binding site" evidence="4">
    <location>
        <position position="181"/>
    </location>
    <ligand>
        <name>pyruvate</name>
        <dbReference type="ChEBI" id="CHEBI:15361"/>
    </ligand>
</feature>
<accession>A0A9P5Y741</accession>
<dbReference type="PANTHER" id="PTHR12128">
    <property type="entry name" value="DIHYDRODIPICOLINATE SYNTHASE"/>
    <property type="match status" value="1"/>
</dbReference>
<dbReference type="PANTHER" id="PTHR12128:SF66">
    <property type="entry name" value="4-HYDROXY-2-OXOGLUTARATE ALDOLASE, MITOCHONDRIAL"/>
    <property type="match status" value="1"/>
</dbReference>
<dbReference type="EMBL" id="MU150252">
    <property type="protein sequence ID" value="KAF9464777.1"/>
    <property type="molecule type" value="Genomic_DNA"/>
</dbReference>
<dbReference type="CDD" id="cd00408">
    <property type="entry name" value="DHDPS-like"/>
    <property type="match status" value="1"/>
</dbReference>